<protein>
    <submittedName>
        <fullName evidence="2">Uncharacterized protein</fullName>
    </submittedName>
</protein>
<organism evidence="2 3">
    <name type="scientific">Hebeloma cylindrosporum</name>
    <dbReference type="NCBI Taxonomy" id="76867"/>
    <lineage>
        <taxon>Eukaryota</taxon>
        <taxon>Fungi</taxon>
        <taxon>Dikarya</taxon>
        <taxon>Basidiomycota</taxon>
        <taxon>Agaricomycotina</taxon>
        <taxon>Agaricomycetes</taxon>
        <taxon>Agaricomycetidae</taxon>
        <taxon>Agaricales</taxon>
        <taxon>Agaricineae</taxon>
        <taxon>Hymenogastraceae</taxon>
        <taxon>Hebeloma</taxon>
    </lineage>
</organism>
<evidence type="ECO:0000313" key="3">
    <source>
        <dbReference type="Proteomes" id="UP000053424"/>
    </source>
</evidence>
<feature type="compositionally biased region" description="Polar residues" evidence="1">
    <location>
        <begin position="186"/>
        <end position="198"/>
    </location>
</feature>
<feature type="region of interest" description="Disordered" evidence="1">
    <location>
        <begin position="160"/>
        <end position="236"/>
    </location>
</feature>
<gene>
    <name evidence="2" type="ORF">M413DRAFT_424769</name>
</gene>
<feature type="compositionally biased region" description="Basic residues" evidence="1">
    <location>
        <begin position="224"/>
        <end position="236"/>
    </location>
</feature>
<sequence length="236" mass="25769">MTNMFRGLQESSIEEGKFTATGDSKMFEDSKKLDIGGGFFSATNKDALDESSSEDDRPEMFKGLEKSRLTDGTFISEQGGKMFENSRDLIIDGGEYIATSKRRKGRKTTKPFQQGYGLATNIPPPPLQPQSVPVASSGFAYRGVSTASASVPLMHTQTAPALPSDAQGYFPKYDVPNHRTPEDPKNNVQGSTADSSATAMDVDVNNGESGRFDEGKEQKDRKFGHGIKKIWKKHGE</sequence>
<accession>A0A0C2Y5S6</accession>
<reference evidence="3" key="2">
    <citation type="submission" date="2015-01" db="EMBL/GenBank/DDBJ databases">
        <title>Evolutionary Origins and Diversification of the Mycorrhizal Mutualists.</title>
        <authorList>
            <consortium name="DOE Joint Genome Institute"/>
            <consortium name="Mycorrhizal Genomics Consortium"/>
            <person name="Kohler A."/>
            <person name="Kuo A."/>
            <person name="Nagy L.G."/>
            <person name="Floudas D."/>
            <person name="Copeland A."/>
            <person name="Barry K.W."/>
            <person name="Cichocki N."/>
            <person name="Veneault-Fourrey C."/>
            <person name="LaButti K."/>
            <person name="Lindquist E.A."/>
            <person name="Lipzen A."/>
            <person name="Lundell T."/>
            <person name="Morin E."/>
            <person name="Murat C."/>
            <person name="Riley R."/>
            <person name="Ohm R."/>
            <person name="Sun H."/>
            <person name="Tunlid A."/>
            <person name="Henrissat B."/>
            <person name="Grigoriev I.V."/>
            <person name="Hibbett D.S."/>
            <person name="Martin F."/>
        </authorList>
    </citation>
    <scope>NUCLEOTIDE SEQUENCE [LARGE SCALE GENOMIC DNA]</scope>
    <source>
        <strain evidence="3">h7</strain>
    </source>
</reference>
<name>A0A0C2Y5S6_HEBCY</name>
<evidence type="ECO:0000313" key="2">
    <source>
        <dbReference type="EMBL" id="KIM36407.1"/>
    </source>
</evidence>
<feature type="compositionally biased region" description="Basic residues" evidence="1">
    <location>
        <begin position="100"/>
        <end position="109"/>
    </location>
</feature>
<proteinExistence type="predicted"/>
<evidence type="ECO:0000256" key="1">
    <source>
        <dbReference type="SAM" id="MobiDB-lite"/>
    </source>
</evidence>
<feature type="region of interest" description="Disordered" evidence="1">
    <location>
        <begin position="100"/>
        <end position="134"/>
    </location>
</feature>
<dbReference type="AlphaFoldDB" id="A0A0C2Y5S6"/>
<feature type="compositionally biased region" description="Basic and acidic residues" evidence="1">
    <location>
        <begin position="175"/>
        <end position="185"/>
    </location>
</feature>
<keyword evidence="3" id="KW-1185">Reference proteome</keyword>
<dbReference type="EMBL" id="KN831805">
    <property type="protein sequence ID" value="KIM36407.1"/>
    <property type="molecule type" value="Genomic_DNA"/>
</dbReference>
<feature type="compositionally biased region" description="Basic and acidic residues" evidence="1">
    <location>
        <begin position="54"/>
        <end position="65"/>
    </location>
</feature>
<dbReference type="HOGENOM" id="CLU_1175551_0_0_1"/>
<feature type="compositionally biased region" description="Basic and acidic residues" evidence="1">
    <location>
        <begin position="210"/>
        <end position="223"/>
    </location>
</feature>
<dbReference type="Proteomes" id="UP000053424">
    <property type="component" value="Unassembled WGS sequence"/>
</dbReference>
<reference evidence="2 3" key="1">
    <citation type="submission" date="2014-04" db="EMBL/GenBank/DDBJ databases">
        <authorList>
            <consortium name="DOE Joint Genome Institute"/>
            <person name="Kuo A."/>
            <person name="Gay G."/>
            <person name="Dore J."/>
            <person name="Kohler A."/>
            <person name="Nagy L.G."/>
            <person name="Floudas D."/>
            <person name="Copeland A."/>
            <person name="Barry K.W."/>
            <person name="Cichocki N."/>
            <person name="Veneault-Fourrey C."/>
            <person name="LaButti K."/>
            <person name="Lindquist E.A."/>
            <person name="Lipzen A."/>
            <person name="Lundell T."/>
            <person name="Morin E."/>
            <person name="Murat C."/>
            <person name="Sun H."/>
            <person name="Tunlid A."/>
            <person name="Henrissat B."/>
            <person name="Grigoriev I.V."/>
            <person name="Hibbett D.S."/>
            <person name="Martin F."/>
            <person name="Nordberg H.P."/>
            <person name="Cantor M.N."/>
            <person name="Hua S.X."/>
        </authorList>
    </citation>
    <scope>NUCLEOTIDE SEQUENCE [LARGE SCALE GENOMIC DNA]</scope>
    <source>
        <strain evidence="3">h7</strain>
    </source>
</reference>
<feature type="region of interest" description="Disordered" evidence="1">
    <location>
        <begin position="43"/>
        <end position="65"/>
    </location>
</feature>
<feature type="region of interest" description="Disordered" evidence="1">
    <location>
        <begin position="1"/>
        <end position="20"/>
    </location>
</feature>